<dbReference type="STRING" id="314265.R2601_15387"/>
<dbReference type="AlphaFoldDB" id="Q0FQM4"/>
<name>Q0FQM4_SALBH</name>
<comment type="caution">
    <text evidence="1">The sequence shown here is derived from an EMBL/GenBank/DDBJ whole genome shotgun (WGS) entry which is preliminary data.</text>
</comment>
<dbReference type="EMBL" id="AATQ01000014">
    <property type="protein sequence ID" value="EAU46427.1"/>
    <property type="molecule type" value="Genomic_DNA"/>
</dbReference>
<accession>Q0FQM4</accession>
<dbReference type="eggNOG" id="ENOG502ZSEM">
    <property type="taxonomic scope" value="Bacteria"/>
</dbReference>
<reference evidence="1 2" key="1">
    <citation type="journal article" date="2010" name="J. Bacteriol.">
        <title>Genome sequences of Pelagibaca bermudensis HTCC2601T and Maritimibacter alkaliphilus HTCC2654T, the type strains of two marine Roseobacter genera.</title>
        <authorList>
            <person name="Thrash J.C."/>
            <person name="Cho J.C."/>
            <person name="Ferriera S."/>
            <person name="Johnson J."/>
            <person name="Vergin K.L."/>
            <person name="Giovannoni S.J."/>
        </authorList>
    </citation>
    <scope>NUCLEOTIDE SEQUENCE [LARGE SCALE GENOMIC DNA]</scope>
    <source>
        <strain evidence="2">DSM 26914 / JCM 13377 / KCTC 12554 / HTCC2601</strain>
    </source>
</reference>
<sequence>MRAFVLSIAVVLAATPLSGDIAWQTGRMAPGSVMVMAEQGGPVLSHVAQGRDGGLFRFDTYEGKGTAPVYHGSYYTNDRGEVVRSVTAEGQVTEYEPHRCARTLGTCSFVILHSDGFRETRRRVTRETVLGLAWTEWGLDGLVSSGALELDGLGVARTGWQRDHRSGRSTLSRRILMTLR</sequence>
<dbReference type="Proteomes" id="UP000006230">
    <property type="component" value="Unassembled WGS sequence"/>
</dbReference>
<dbReference type="OrthoDB" id="7873843at2"/>
<keyword evidence="2" id="KW-1185">Reference proteome</keyword>
<evidence type="ECO:0000313" key="2">
    <source>
        <dbReference type="Proteomes" id="UP000006230"/>
    </source>
</evidence>
<protein>
    <submittedName>
        <fullName evidence="1">Uncharacterized protein</fullName>
    </submittedName>
</protein>
<dbReference type="RefSeq" id="WP_007796032.1">
    <property type="nucleotide sequence ID" value="NZ_DS022276.1"/>
</dbReference>
<organism evidence="1 2">
    <name type="scientific">Salipiger bermudensis (strain DSM 26914 / JCM 13377 / KCTC 12554 / HTCC2601)</name>
    <name type="common">Pelagibaca bermudensis</name>
    <dbReference type="NCBI Taxonomy" id="314265"/>
    <lineage>
        <taxon>Bacteria</taxon>
        <taxon>Pseudomonadati</taxon>
        <taxon>Pseudomonadota</taxon>
        <taxon>Alphaproteobacteria</taxon>
        <taxon>Rhodobacterales</taxon>
        <taxon>Roseobacteraceae</taxon>
        <taxon>Salipiger</taxon>
    </lineage>
</organism>
<dbReference type="HOGENOM" id="CLU_1493684_0_0_5"/>
<gene>
    <name evidence="1" type="ORF">R2601_15387</name>
</gene>
<proteinExistence type="predicted"/>
<evidence type="ECO:0000313" key="1">
    <source>
        <dbReference type="EMBL" id="EAU46427.1"/>
    </source>
</evidence>